<dbReference type="Proteomes" id="UP001060112">
    <property type="component" value="Chromosome"/>
</dbReference>
<evidence type="ECO:0000256" key="3">
    <source>
        <dbReference type="ARBA" id="ARBA00022801"/>
    </source>
</evidence>
<dbReference type="InterPro" id="IPR011330">
    <property type="entry name" value="Glyco_hydro/deAcase_b/a-brl"/>
</dbReference>
<gene>
    <name evidence="6" type="ORF">NMU03_04055</name>
</gene>
<dbReference type="RefSeq" id="WP_290141424.1">
    <property type="nucleotide sequence ID" value="NZ_CP101620.1"/>
</dbReference>
<evidence type="ECO:0000256" key="4">
    <source>
        <dbReference type="ARBA" id="ARBA00022842"/>
    </source>
</evidence>
<dbReference type="SUPFAM" id="SSF88713">
    <property type="entry name" value="Glycoside hydrolase/deacetylase"/>
    <property type="match status" value="1"/>
</dbReference>
<reference evidence="6" key="1">
    <citation type="submission" date="2022-07" db="EMBL/GenBank/DDBJ databases">
        <title>Faecal culturing of patients with breast cancer.</title>
        <authorList>
            <person name="Teng N.M.Y."/>
            <person name="Kiu R."/>
            <person name="Evans R."/>
            <person name="Baker D.J."/>
            <person name="Zenner C."/>
            <person name="Robinson S.D."/>
            <person name="Hall L.J."/>
        </authorList>
    </citation>
    <scope>NUCLEOTIDE SEQUENCE</scope>
    <source>
        <strain evidence="6">LH1062</strain>
    </source>
</reference>
<evidence type="ECO:0000256" key="1">
    <source>
        <dbReference type="ARBA" id="ARBA00001946"/>
    </source>
</evidence>
<dbReference type="EMBL" id="CP101620">
    <property type="protein sequence ID" value="UTY39987.1"/>
    <property type="molecule type" value="Genomic_DNA"/>
</dbReference>
<accession>A0ABY5I3Q0</accession>
<sequence length="187" mass="21326">MEYMKLILRADDLGFSEAVSLGILKAVKDGLITSVGMMPNMPSASYGYQLVKDYDIALGQHTNICVGKPLSDSSLIPSLVQPNGEFCSSKEIRSRQEDTICVEECEIEIEAQLKRFQEITGRNPDYFEGHAVFSKNFFIALENVAKRHHLFFCNPNLDPKWEEEHQLYGLPFFKEDEKGLYNPSEYM</sequence>
<dbReference type="PANTHER" id="PTHR31609:SF1">
    <property type="entry name" value="CARBOHYDRATE DEACETYLASE"/>
    <property type="match status" value="1"/>
</dbReference>
<evidence type="ECO:0000313" key="6">
    <source>
        <dbReference type="EMBL" id="UTY39987.1"/>
    </source>
</evidence>
<dbReference type="InterPro" id="IPR006879">
    <property type="entry name" value="YdjC-like"/>
</dbReference>
<keyword evidence="2" id="KW-0479">Metal-binding</keyword>
<proteinExistence type="predicted"/>
<evidence type="ECO:0000256" key="2">
    <source>
        <dbReference type="ARBA" id="ARBA00022723"/>
    </source>
</evidence>
<dbReference type="Gene3D" id="3.20.20.370">
    <property type="entry name" value="Glycoside hydrolase/deacetylase"/>
    <property type="match status" value="1"/>
</dbReference>
<dbReference type="Pfam" id="PF04794">
    <property type="entry name" value="YdjC"/>
    <property type="match status" value="1"/>
</dbReference>
<name>A0ABY5I3Q0_9FIRM</name>
<organism evidence="6 7">
    <name type="scientific">Allocoprobacillus halotolerans</name>
    <dbReference type="NCBI Taxonomy" id="2944914"/>
    <lineage>
        <taxon>Bacteria</taxon>
        <taxon>Bacillati</taxon>
        <taxon>Bacillota</taxon>
        <taxon>Erysipelotrichia</taxon>
        <taxon>Erysipelotrichales</taxon>
        <taxon>Erysipelotrichaceae</taxon>
        <taxon>Allocoprobacillus</taxon>
    </lineage>
</organism>
<keyword evidence="5" id="KW-0119">Carbohydrate metabolism</keyword>
<evidence type="ECO:0000313" key="7">
    <source>
        <dbReference type="Proteomes" id="UP001060112"/>
    </source>
</evidence>
<protein>
    <submittedName>
        <fullName evidence="6">ChbG/HpnK family deacetylase</fullName>
    </submittedName>
</protein>
<evidence type="ECO:0000256" key="5">
    <source>
        <dbReference type="ARBA" id="ARBA00023277"/>
    </source>
</evidence>
<dbReference type="PANTHER" id="PTHR31609">
    <property type="entry name" value="YDJC DEACETYLASE FAMILY MEMBER"/>
    <property type="match status" value="1"/>
</dbReference>
<keyword evidence="4" id="KW-0460">Magnesium</keyword>
<keyword evidence="3" id="KW-0378">Hydrolase</keyword>
<keyword evidence="7" id="KW-1185">Reference proteome</keyword>
<comment type="cofactor">
    <cofactor evidence="1">
        <name>Mg(2+)</name>
        <dbReference type="ChEBI" id="CHEBI:18420"/>
    </cofactor>
</comment>